<evidence type="ECO:0000256" key="2">
    <source>
        <dbReference type="ARBA" id="ARBA00023043"/>
    </source>
</evidence>
<dbReference type="EMBL" id="JAVHNQ010000005">
    <property type="protein sequence ID" value="KAK6347209.1"/>
    <property type="molecule type" value="Genomic_DNA"/>
</dbReference>
<dbReference type="InterPro" id="IPR002110">
    <property type="entry name" value="Ankyrin_rpt"/>
</dbReference>
<dbReference type="InterPro" id="IPR051637">
    <property type="entry name" value="Ank_repeat_dom-contain_49"/>
</dbReference>
<organism evidence="5 6">
    <name type="scientific">Orbilia brochopaga</name>
    <dbReference type="NCBI Taxonomy" id="3140254"/>
    <lineage>
        <taxon>Eukaryota</taxon>
        <taxon>Fungi</taxon>
        <taxon>Dikarya</taxon>
        <taxon>Ascomycota</taxon>
        <taxon>Pezizomycotina</taxon>
        <taxon>Orbiliomycetes</taxon>
        <taxon>Orbiliales</taxon>
        <taxon>Orbiliaceae</taxon>
        <taxon>Orbilia</taxon>
    </lineage>
</organism>
<comment type="caution">
    <text evidence="5">The sequence shown here is derived from an EMBL/GenBank/DDBJ whole genome shotgun (WGS) entry which is preliminary data.</text>
</comment>
<feature type="compositionally biased region" description="Basic and acidic residues" evidence="4">
    <location>
        <begin position="347"/>
        <end position="356"/>
    </location>
</feature>
<keyword evidence="6" id="KW-1185">Reference proteome</keyword>
<evidence type="ECO:0000313" key="5">
    <source>
        <dbReference type="EMBL" id="KAK6347209.1"/>
    </source>
</evidence>
<proteinExistence type="predicted"/>
<dbReference type="PROSITE" id="PS50088">
    <property type="entry name" value="ANK_REPEAT"/>
    <property type="match status" value="2"/>
</dbReference>
<protein>
    <submittedName>
        <fullName evidence="5">Uncharacterized protein</fullName>
    </submittedName>
</protein>
<evidence type="ECO:0000256" key="4">
    <source>
        <dbReference type="SAM" id="MobiDB-lite"/>
    </source>
</evidence>
<keyword evidence="1" id="KW-0677">Repeat</keyword>
<feature type="region of interest" description="Disordered" evidence="4">
    <location>
        <begin position="320"/>
        <end position="356"/>
    </location>
</feature>
<feature type="repeat" description="ANK" evidence="3">
    <location>
        <begin position="827"/>
        <end position="859"/>
    </location>
</feature>
<dbReference type="Pfam" id="PF00023">
    <property type="entry name" value="Ank"/>
    <property type="match status" value="1"/>
</dbReference>
<dbReference type="PROSITE" id="PS50297">
    <property type="entry name" value="ANK_REP_REGION"/>
    <property type="match status" value="1"/>
</dbReference>
<dbReference type="InterPro" id="IPR036770">
    <property type="entry name" value="Ankyrin_rpt-contain_sf"/>
</dbReference>
<dbReference type="PANTHER" id="PTHR24180">
    <property type="entry name" value="CYCLIN-DEPENDENT KINASE INHIBITOR 2C-RELATED"/>
    <property type="match status" value="1"/>
</dbReference>
<evidence type="ECO:0000256" key="3">
    <source>
        <dbReference type="PROSITE-ProRule" id="PRU00023"/>
    </source>
</evidence>
<dbReference type="Gene3D" id="1.25.40.20">
    <property type="entry name" value="Ankyrin repeat-containing domain"/>
    <property type="match status" value="2"/>
</dbReference>
<name>A0AAV9US78_9PEZI</name>
<dbReference type="PANTHER" id="PTHR24180:SF45">
    <property type="entry name" value="POLY [ADP-RIBOSE] POLYMERASE TANKYRASE"/>
    <property type="match status" value="1"/>
</dbReference>
<gene>
    <name evidence="5" type="ORF">TWF696_007283</name>
</gene>
<feature type="repeat" description="ANK" evidence="3">
    <location>
        <begin position="397"/>
        <end position="425"/>
    </location>
</feature>
<dbReference type="AlphaFoldDB" id="A0AAV9US78"/>
<accession>A0AAV9US78</accession>
<evidence type="ECO:0000256" key="1">
    <source>
        <dbReference type="ARBA" id="ARBA00022737"/>
    </source>
</evidence>
<evidence type="ECO:0000313" key="6">
    <source>
        <dbReference type="Proteomes" id="UP001375240"/>
    </source>
</evidence>
<dbReference type="Proteomes" id="UP001375240">
    <property type="component" value="Unassembled WGS sequence"/>
</dbReference>
<reference evidence="5 6" key="1">
    <citation type="submission" date="2019-10" db="EMBL/GenBank/DDBJ databases">
        <authorList>
            <person name="Palmer J.M."/>
        </authorList>
    </citation>
    <scope>NUCLEOTIDE SEQUENCE [LARGE SCALE GENOMIC DNA]</scope>
    <source>
        <strain evidence="5 6">TWF696</strain>
    </source>
</reference>
<keyword evidence="2 3" id="KW-0040">ANK repeat</keyword>
<sequence length="959" mass="108601">MDSDDFAIMGFPMDQRLHRYETRHRPLEYILKRLQQQHLQQQSAAQTSLQTYLVKDFYPKFPEYDPKKEWNMNFLQNLVNCAIYMSNNNIFDHQRVKVLMRLLREREEFRALLNWMLEAQPVAMRALSKLLFRFTLHEKEESTSFNLRTFIPLLDEEVVFDNVLENGRPWCLEYLLTTEADAIQWSSLEEALRKIIVSPRVLTFHAVTKIYQLMERGLDISSLDKYSDTSPEYAGYDFGTKLFLLASVLVKDVSRGGVRKRKPDPTEIGLGEQCTDIDMRPLYGQMTQYLLDHCVADYSKALINAVMPISYLEKQAELPPGGTDSISQSIGGSGKALPKTTKRKTKSKGDRSDLKSYTKGPKLRPFCFDTAMEYILLTGIDINSIWRDGKGKPYHVLTLALRYERSEPVIRYLLDRGADVNVCSGVFFFHKSGERSGGDPATGFGTYSDQMAVPATPLHEAIRAMVLRNIQLILSQRPVIADPGLCLYLACRCRPRQTRNLTAKQRKAAVEVLRMFLQYQNQSFSYETIAKWDTLNAIIAAGRSDIVEEIVAARTEHTIIDIDNIVSAVKAKKPEAFKSLLSTCNPNGDLETRKIILSQVLEKLEQDQKTESLFYTHKSRKHKGMSAHRPLIIYELWKEILGCGLQPSIGLWGKMISPLFWSTIWGIEPEHSKSRDYLQRAVGLIVGRTVGFSEALNEASKHTETQILDALCQPFELQHKACFDRAVKTAIDLRWNIREATKDGLTILHFALANYPKTAQSLVDDNFLDGMPLSRRGKLLILATHYGLKDIVEAAIKGQDDKFVNWSGTLEDFPALNSADIPKLIKGKTTALHIAACHGRRDIVGLLLANGADVNMTMVRRCKERKSKEQKEKELMGKATPNKYTSTALTIAVAKGHSDVVDLLLHHKPEGWRLAEMEASDKGYTEIAGRISRFGLTGSLQDADLASTKILHRHAETSS</sequence>
<dbReference type="SMART" id="SM00248">
    <property type="entry name" value="ANK"/>
    <property type="match status" value="3"/>
</dbReference>
<dbReference type="SUPFAM" id="SSF48403">
    <property type="entry name" value="Ankyrin repeat"/>
    <property type="match status" value="1"/>
</dbReference>